<organism evidence="1 2">
    <name type="scientific">Brevibacterium casei</name>
    <dbReference type="NCBI Taxonomy" id="33889"/>
    <lineage>
        <taxon>Bacteria</taxon>
        <taxon>Bacillati</taxon>
        <taxon>Actinomycetota</taxon>
        <taxon>Actinomycetes</taxon>
        <taxon>Micrococcales</taxon>
        <taxon>Brevibacteriaceae</taxon>
        <taxon>Brevibacterium</taxon>
    </lineage>
</organism>
<proteinExistence type="predicted"/>
<dbReference type="InterPro" id="IPR003749">
    <property type="entry name" value="ThiS/MoaD-like"/>
</dbReference>
<dbReference type="Pfam" id="PF02597">
    <property type="entry name" value="ThiS"/>
    <property type="match status" value="1"/>
</dbReference>
<gene>
    <name evidence="1" type="ORF">I6H47_11690</name>
</gene>
<dbReference type="InterPro" id="IPR016155">
    <property type="entry name" value="Mopterin_synth/thiamin_S_b"/>
</dbReference>
<dbReference type="CDD" id="cd17040">
    <property type="entry name" value="Ubl_MoaD_like"/>
    <property type="match status" value="1"/>
</dbReference>
<sequence>MRETVSTTAASQAAAPATVTVRFFAAAREAFGTKESTAEAATLADLISVLTAGADTEAVTVLERSSFLVNARARTDRQAPLAAGDTVDVLPPFAGG</sequence>
<protein>
    <submittedName>
        <fullName evidence="1">MoaD/ThiS family protein</fullName>
    </submittedName>
</protein>
<evidence type="ECO:0000313" key="2">
    <source>
        <dbReference type="Proteomes" id="UP000595374"/>
    </source>
</evidence>
<name>A0A7T3ZXJ8_9MICO</name>
<accession>A0A7T3ZXJ8</accession>
<dbReference type="InterPro" id="IPR012675">
    <property type="entry name" value="Beta-grasp_dom_sf"/>
</dbReference>
<evidence type="ECO:0000313" key="1">
    <source>
        <dbReference type="EMBL" id="QQB13483.1"/>
    </source>
</evidence>
<dbReference type="EMBL" id="CP065989">
    <property type="protein sequence ID" value="QQB13483.1"/>
    <property type="molecule type" value="Genomic_DNA"/>
</dbReference>
<dbReference type="AlphaFoldDB" id="A0A7T3ZXJ8"/>
<dbReference type="SUPFAM" id="SSF54285">
    <property type="entry name" value="MoaD/ThiS"/>
    <property type="match status" value="1"/>
</dbReference>
<reference evidence="1 2" key="1">
    <citation type="submission" date="2020-12" db="EMBL/GenBank/DDBJ databases">
        <title>FDA dAtabase for Regulatory Grade micrObial Sequences (FDA-ARGOS): Supporting development and validation of Infectious Disease Dx tests.</title>
        <authorList>
            <person name="Sproer C."/>
            <person name="Gronow S."/>
            <person name="Severitt S."/>
            <person name="Schroder I."/>
            <person name="Tallon L."/>
            <person name="Sadzewicz L."/>
            <person name="Zhao X."/>
            <person name="Boylan J."/>
            <person name="Ott S."/>
            <person name="Bowen H."/>
            <person name="Vavikolanu K."/>
            <person name="Mehta A."/>
            <person name="Aluvathingal J."/>
            <person name="Nadendla S."/>
            <person name="Lowell S."/>
            <person name="Myers T."/>
            <person name="Yan Y."/>
            <person name="Sichtig H."/>
        </authorList>
    </citation>
    <scope>NUCLEOTIDE SEQUENCE [LARGE SCALE GENOMIC DNA]</scope>
    <source>
        <strain evidence="1 2">FDAARGOS_990</strain>
    </source>
</reference>
<dbReference type="Gene3D" id="3.10.20.30">
    <property type="match status" value="1"/>
</dbReference>
<dbReference type="Proteomes" id="UP000595374">
    <property type="component" value="Chromosome"/>
</dbReference>